<dbReference type="Pfam" id="PF04149">
    <property type="entry name" value="DUF397"/>
    <property type="match status" value="1"/>
</dbReference>
<feature type="domain" description="DUF397" evidence="1">
    <location>
        <begin position="8"/>
        <end position="61"/>
    </location>
</feature>
<protein>
    <recommendedName>
        <fullName evidence="1">DUF397 domain-containing protein</fullName>
    </recommendedName>
</protein>
<proteinExistence type="predicted"/>
<name>A0A7W7ZWY5_9ACTN</name>
<evidence type="ECO:0000313" key="3">
    <source>
        <dbReference type="Proteomes" id="UP000568380"/>
    </source>
</evidence>
<keyword evidence="3" id="KW-1185">Reference proteome</keyword>
<organism evidence="2 3">
    <name type="scientific">Nonomuraea endophytica</name>
    <dbReference type="NCBI Taxonomy" id="714136"/>
    <lineage>
        <taxon>Bacteria</taxon>
        <taxon>Bacillati</taxon>
        <taxon>Actinomycetota</taxon>
        <taxon>Actinomycetes</taxon>
        <taxon>Streptosporangiales</taxon>
        <taxon>Streptosporangiaceae</taxon>
        <taxon>Nonomuraea</taxon>
    </lineage>
</organism>
<dbReference type="Proteomes" id="UP000568380">
    <property type="component" value="Unassembled WGS sequence"/>
</dbReference>
<evidence type="ECO:0000313" key="2">
    <source>
        <dbReference type="EMBL" id="MBB5075330.1"/>
    </source>
</evidence>
<dbReference type="InterPro" id="IPR007278">
    <property type="entry name" value="DUF397"/>
</dbReference>
<evidence type="ECO:0000259" key="1">
    <source>
        <dbReference type="Pfam" id="PF04149"/>
    </source>
</evidence>
<dbReference type="EMBL" id="JACHIN010000001">
    <property type="protein sequence ID" value="MBB5075330.1"/>
    <property type="molecule type" value="Genomic_DNA"/>
</dbReference>
<dbReference type="AlphaFoldDB" id="A0A7W7ZWY5"/>
<accession>A0A7W7ZWY5</accession>
<reference evidence="2 3" key="1">
    <citation type="submission" date="2020-08" db="EMBL/GenBank/DDBJ databases">
        <title>Genomic Encyclopedia of Type Strains, Phase IV (KMG-IV): sequencing the most valuable type-strain genomes for metagenomic binning, comparative biology and taxonomic classification.</title>
        <authorList>
            <person name="Goeker M."/>
        </authorList>
    </citation>
    <scope>NUCLEOTIDE SEQUENCE [LARGE SCALE GENOMIC DNA]</scope>
    <source>
        <strain evidence="2 3">DSM 45385</strain>
    </source>
</reference>
<sequence>MSSGEHHASWRKSSFSAANGACVEVAGLPGRQVDVRDSKKPAGDVLVVSADEWGRFVSSIKAEPGW</sequence>
<dbReference type="RefSeq" id="WP_312896170.1">
    <property type="nucleotide sequence ID" value="NZ_JACHIN010000001.1"/>
</dbReference>
<gene>
    <name evidence="2" type="ORF">HNR40_000776</name>
</gene>
<comment type="caution">
    <text evidence="2">The sequence shown here is derived from an EMBL/GenBank/DDBJ whole genome shotgun (WGS) entry which is preliminary data.</text>
</comment>